<dbReference type="Gene3D" id="2.160.10.10">
    <property type="entry name" value="Hexapeptide repeat proteins"/>
    <property type="match status" value="1"/>
</dbReference>
<evidence type="ECO:0000313" key="1">
    <source>
        <dbReference type="EMBL" id="MDN0063617.1"/>
    </source>
</evidence>
<dbReference type="RefSeq" id="WP_289835638.1">
    <property type="nucleotide sequence ID" value="NZ_JAUEIQ010000003.1"/>
</dbReference>
<comment type="caution">
    <text evidence="1">The sequence shown here is derived from an EMBL/GenBank/DDBJ whole genome shotgun (WGS) entry which is preliminary data.</text>
</comment>
<proteinExistence type="predicted"/>
<organism evidence="1 2">
    <name type="scientific">Collinsella ihumii</name>
    <dbReference type="NCBI Taxonomy" id="1720204"/>
    <lineage>
        <taxon>Bacteria</taxon>
        <taxon>Bacillati</taxon>
        <taxon>Actinomycetota</taxon>
        <taxon>Coriobacteriia</taxon>
        <taxon>Coriobacteriales</taxon>
        <taxon>Coriobacteriaceae</taxon>
        <taxon>Collinsella</taxon>
    </lineage>
</organism>
<dbReference type="PANTHER" id="PTHR13061">
    <property type="entry name" value="DYNACTIN SUBUNIT P25"/>
    <property type="match status" value="1"/>
</dbReference>
<accession>A0ABT7XEK6</accession>
<dbReference type="InterPro" id="IPR050484">
    <property type="entry name" value="Transf_Hexapept/Carb_Anhydrase"/>
</dbReference>
<sequence length="149" mass="16009">MHNETNYQASTRGRVLRIDVRVTQREYQRIKSRARKAGIGMSAYMRSRALSDPKGALTINVDADELKKAYADLKRAGSNINGAIILNGAAIGEGCIVGAGALVTQGKHIPAGTLVVGSPARTARAVTPEEREHNLANAQLYVEEARAQL</sequence>
<keyword evidence="2" id="KW-1185">Reference proteome</keyword>
<name>A0ABT7XEK6_9ACTN</name>
<reference evidence="1" key="1">
    <citation type="submission" date="2023-06" db="EMBL/GenBank/DDBJ databases">
        <authorList>
            <person name="Zeman M."/>
            <person name="Kubasova T."/>
            <person name="Jahodarova E."/>
            <person name="Nykrynova M."/>
            <person name="Rychlik I."/>
        </authorList>
    </citation>
    <scope>NUCLEOTIDE SEQUENCE</scope>
    <source>
        <strain evidence="1">176_SSukc20</strain>
    </source>
</reference>
<protein>
    <submittedName>
        <fullName evidence="1">Uncharacterized protein</fullName>
    </submittedName>
</protein>
<dbReference type="Pfam" id="PF21983">
    <property type="entry name" value="NikA-like"/>
    <property type="match status" value="1"/>
</dbReference>
<dbReference type="SUPFAM" id="SSF51161">
    <property type="entry name" value="Trimeric LpxA-like enzymes"/>
    <property type="match status" value="1"/>
</dbReference>
<dbReference type="PANTHER" id="PTHR13061:SF29">
    <property type="entry name" value="GAMMA CARBONIC ANHYDRASE-LIKE 1, MITOCHONDRIAL-RELATED"/>
    <property type="match status" value="1"/>
</dbReference>
<dbReference type="InterPro" id="IPR011004">
    <property type="entry name" value="Trimer_LpxA-like_sf"/>
</dbReference>
<dbReference type="InterPro" id="IPR053842">
    <property type="entry name" value="NikA-like"/>
</dbReference>
<reference evidence="1" key="2">
    <citation type="submission" date="2024-05" db="EMBL/GenBank/DDBJ databases">
        <title>Identification and characterization of horizontal gene transfer across gut microbiota members of farm animals based on homology search.</title>
        <authorList>
            <person name="Schwarzerova J."/>
            <person name="Nykrynova M."/>
            <person name="Jureckova K."/>
            <person name="Cejkova D."/>
            <person name="Rychlik I."/>
        </authorList>
    </citation>
    <scope>NUCLEOTIDE SEQUENCE</scope>
    <source>
        <strain evidence="1">176_SSukc20</strain>
    </source>
</reference>
<dbReference type="Proteomes" id="UP001168435">
    <property type="component" value="Unassembled WGS sequence"/>
</dbReference>
<gene>
    <name evidence="1" type="ORF">QVN30_04765</name>
</gene>
<evidence type="ECO:0000313" key="2">
    <source>
        <dbReference type="Proteomes" id="UP001168435"/>
    </source>
</evidence>
<dbReference type="EMBL" id="JAUEIQ010000003">
    <property type="protein sequence ID" value="MDN0063617.1"/>
    <property type="molecule type" value="Genomic_DNA"/>
</dbReference>